<evidence type="ECO:0000259" key="2">
    <source>
        <dbReference type="Pfam" id="PF04892"/>
    </source>
</evidence>
<accession>A0ABU1BL42</accession>
<reference evidence="3 4" key="1">
    <citation type="submission" date="2023-08" db="EMBL/GenBank/DDBJ databases">
        <title>Oxalobacteraceae gen .nov., isolated from river sludge outside the plant.</title>
        <authorList>
            <person name="Zhao S.Y."/>
        </authorList>
    </citation>
    <scope>NUCLEOTIDE SEQUENCE [LARGE SCALE GENOMIC DNA]</scope>
    <source>
        <strain evidence="3 4">R-40</strain>
    </source>
</reference>
<feature type="transmembrane region" description="Helical" evidence="1">
    <location>
        <begin position="94"/>
        <end position="111"/>
    </location>
</feature>
<evidence type="ECO:0000256" key="1">
    <source>
        <dbReference type="SAM" id="Phobius"/>
    </source>
</evidence>
<feature type="domain" description="VanZ-like" evidence="2">
    <location>
        <begin position="28"/>
        <end position="144"/>
    </location>
</feature>
<feature type="transmembrane region" description="Helical" evidence="1">
    <location>
        <begin position="21"/>
        <end position="42"/>
    </location>
</feature>
<feature type="transmembrane region" description="Helical" evidence="1">
    <location>
        <begin position="227"/>
        <end position="250"/>
    </location>
</feature>
<dbReference type="Pfam" id="PF04892">
    <property type="entry name" value="VanZ"/>
    <property type="match status" value="1"/>
</dbReference>
<feature type="transmembrane region" description="Helical" evidence="1">
    <location>
        <begin position="131"/>
        <end position="150"/>
    </location>
</feature>
<keyword evidence="1" id="KW-1133">Transmembrane helix</keyword>
<evidence type="ECO:0000313" key="4">
    <source>
        <dbReference type="Proteomes" id="UP001225596"/>
    </source>
</evidence>
<name>A0ABU1BL42_9BURK</name>
<dbReference type="Proteomes" id="UP001225596">
    <property type="component" value="Unassembled WGS sequence"/>
</dbReference>
<protein>
    <submittedName>
        <fullName evidence="3">VanZ family protein</fullName>
    </submittedName>
</protein>
<sequence length="383" mass="42320">MASPTSSEKIKPSEAFTNASVFARVGLLVYTILIVYASWYPFSGWQDKGLTPWHYLSLPLPHYWTKFDVAANILAYIPFGIGVVFAMHPHVRRIFAFLLASAAGVLLSGIIEAGQTFLPSRVPSNLDLFTNSAGAILGALVGVLLMPYILERSRLMQLRRRWFLHEASRGLIVAGLWPLAQIYPQSYLFGHGQLTPILSEWLSFWWSTPVDLSGLILQDRQLTIEQYWLAETIITACGFTGALLTLLCILRKTAPKVVLVVLLALSAFAAKALSNALLFSPEQAFVWLTPGAQAGILVSLIMLGGLVFAPPTAQRRVAALTLIISLIVVNAAPANPYFVATLQSWVQGKLQNFNGAVQFLGLAWPFFALWFLYHPVHRKLKQT</sequence>
<keyword evidence="1" id="KW-0472">Membrane</keyword>
<organism evidence="3 4">
    <name type="scientific">Keguizhuia sedimenti</name>
    <dbReference type="NCBI Taxonomy" id="3064264"/>
    <lineage>
        <taxon>Bacteria</taxon>
        <taxon>Pseudomonadati</taxon>
        <taxon>Pseudomonadota</taxon>
        <taxon>Betaproteobacteria</taxon>
        <taxon>Burkholderiales</taxon>
        <taxon>Oxalobacteraceae</taxon>
        <taxon>Keguizhuia</taxon>
    </lineage>
</organism>
<feature type="transmembrane region" description="Helical" evidence="1">
    <location>
        <begin position="317"/>
        <end position="335"/>
    </location>
</feature>
<feature type="transmembrane region" description="Helical" evidence="1">
    <location>
        <begin position="257"/>
        <end position="279"/>
    </location>
</feature>
<keyword evidence="4" id="KW-1185">Reference proteome</keyword>
<feature type="transmembrane region" description="Helical" evidence="1">
    <location>
        <begin position="355"/>
        <end position="373"/>
    </location>
</feature>
<comment type="caution">
    <text evidence="3">The sequence shown here is derived from an EMBL/GenBank/DDBJ whole genome shotgun (WGS) entry which is preliminary data.</text>
</comment>
<proteinExistence type="predicted"/>
<gene>
    <name evidence="3" type="ORF">Q8A64_01975</name>
</gene>
<feature type="transmembrane region" description="Helical" evidence="1">
    <location>
        <begin position="162"/>
        <end position="180"/>
    </location>
</feature>
<evidence type="ECO:0000313" key="3">
    <source>
        <dbReference type="EMBL" id="MDQ9169171.1"/>
    </source>
</evidence>
<dbReference type="InterPro" id="IPR006976">
    <property type="entry name" value="VanZ-like"/>
</dbReference>
<dbReference type="EMBL" id="JAUYVH010000001">
    <property type="protein sequence ID" value="MDQ9169171.1"/>
    <property type="molecule type" value="Genomic_DNA"/>
</dbReference>
<feature type="transmembrane region" description="Helical" evidence="1">
    <location>
        <begin position="69"/>
        <end position="87"/>
    </location>
</feature>
<feature type="transmembrane region" description="Helical" evidence="1">
    <location>
        <begin position="285"/>
        <end position="310"/>
    </location>
</feature>
<keyword evidence="1" id="KW-0812">Transmembrane</keyword>
<dbReference type="RefSeq" id="WP_338435009.1">
    <property type="nucleotide sequence ID" value="NZ_JAUYVH010000001.1"/>
</dbReference>